<proteinExistence type="predicted"/>
<dbReference type="EMBL" id="BANT01000041">
    <property type="protein sequence ID" value="GAC58491.1"/>
    <property type="molecule type" value="Genomic_DNA"/>
</dbReference>
<dbReference type="OrthoDB" id="9964311at2"/>
<feature type="signal peptide" evidence="1">
    <location>
        <begin position="1"/>
        <end position="26"/>
    </location>
</feature>
<dbReference type="PROSITE" id="PS51257">
    <property type="entry name" value="PROKAR_LIPOPROTEIN"/>
    <property type="match status" value="1"/>
</dbReference>
<gene>
    <name evidence="2" type="ORF">GOHSU_41_00290</name>
</gene>
<dbReference type="AlphaFoldDB" id="L7LCQ1"/>
<feature type="chain" id="PRO_5038565345" description="DUF4352 domain-containing protein" evidence="1">
    <location>
        <begin position="27"/>
        <end position="174"/>
    </location>
</feature>
<sequence length="174" mass="17456">MRVTKVLFGGAVAAALVAGVAGCSSSDNGGSASDSAAQTTASVAVPATVTVTGIVPGNADDVNAAGAGDVEARGELVYVQFTVTNASDTPLPSDGRPGVNLLGQDKKNITPQYVVPGTKNCDGVKTTPDGIGKGQSYTSCIVVRGGEDYIGAGFSKGTEPYSPDYKGDPIVWKK</sequence>
<evidence type="ECO:0000313" key="2">
    <source>
        <dbReference type="EMBL" id="GAC58491.1"/>
    </source>
</evidence>
<keyword evidence="1" id="KW-0732">Signal</keyword>
<reference evidence="2 3" key="1">
    <citation type="submission" date="2012-12" db="EMBL/GenBank/DDBJ databases">
        <title>Whole genome shotgun sequence of Gordonia hirsuta NBRC 16056.</title>
        <authorList>
            <person name="Isaki-Nakamura S."/>
            <person name="Hosoyama A."/>
            <person name="Tsuchikane K."/>
            <person name="Katsumata H."/>
            <person name="Baba S."/>
            <person name="Yamazaki S."/>
            <person name="Fujita N."/>
        </authorList>
    </citation>
    <scope>NUCLEOTIDE SEQUENCE [LARGE SCALE GENOMIC DNA]</scope>
    <source>
        <strain evidence="2 3">NBRC 16056</strain>
    </source>
</reference>
<evidence type="ECO:0008006" key="4">
    <source>
        <dbReference type="Google" id="ProtNLM"/>
    </source>
</evidence>
<organism evidence="2 3">
    <name type="scientific">Gordonia hirsuta DSM 44140 = NBRC 16056</name>
    <dbReference type="NCBI Taxonomy" id="1121927"/>
    <lineage>
        <taxon>Bacteria</taxon>
        <taxon>Bacillati</taxon>
        <taxon>Actinomycetota</taxon>
        <taxon>Actinomycetes</taxon>
        <taxon>Mycobacteriales</taxon>
        <taxon>Gordoniaceae</taxon>
        <taxon>Gordonia</taxon>
    </lineage>
</organism>
<dbReference type="RefSeq" id="WP_005942731.1">
    <property type="nucleotide sequence ID" value="NZ_ATVK01000021.1"/>
</dbReference>
<keyword evidence="3" id="KW-1185">Reference proteome</keyword>
<accession>L7LCQ1</accession>
<dbReference type="Proteomes" id="UP000053405">
    <property type="component" value="Unassembled WGS sequence"/>
</dbReference>
<comment type="caution">
    <text evidence="2">The sequence shown here is derived from an EMBL/GenBank/DDBJ whole genome shotgun (WGS) entry which is preliminary data.</text>
</comment>
<evidence type="ECO:0000313" key="3">
    <source>
        <dbReference type="Proteomes" id="UP000053405"/>
    </source>
</evidence>
<evidence type="ECO:0000256" key="1">
    <source>
        <dbReference type="SAM" id="SignalP"/>
    </source>
</evidence>
<name>L7LCQ1_9ACTN</name>
<protein>
    <recommendedName>
        <fullName evidence="4">DUF4352 domain-containing protein</fullName>
    </recommendedName>
</protein>